<evidence type="ECO:0000256" key="2">
    <source>
        <dbReference type="ARBA" id="ARBA00022723"/>
    </source>
</evidence>
<dbReference type="InterPro" id="IPR002909">
    <property type="entry name" value="IPT_dom"/>
</dbReference>
<evidence type="ECO:0000256" key="3">
    <source>
        <dbReference type="ARBA" id="ARBA00022801"/>
    </source>
</evidence>
<evidence type="ECO:0000259" key="5">
    <source>
        <dbReference type="Pfam" id="PF00413"/>
    </source>
</evidence>
<dbReference type="NCBIfam" id="TIGR04183">
    <property type="entry name" value="Por_Secre_tail"/>
    <property type="match status" value="1"/>
</dbReference>
<dbReference type="InterPro" id="IPR013783">
    <property type="entry name" value="Ig-like_fold"/>
</dbReference>
<dbReference type="InterPro" id="IPR001818">
    <property type="entry name" value="Pept_M10_metallopeptidase"/>
</dbReference>
<dbReference type="InterPro" id="IPR024079">
    <property type="entry name" value="MetalloPept_cat_dom_sf"/>
</dbReference>
<reference evidence="8" key="1">
    <citation type="journal article" date="2019" name="Int. J. Syst. Evol. Microbiol.">
        <title>The Global Catalogue of Microorganisms (GCM) 10K type strain sequencing project: providing services to taxonomists for standard genome sequencing and annotation.</title>
        <authorList>
            <consortium name="The Broad Institute Genomics Platform"/>
            <consortium name="The Broad Institute Genome Sequencing Center for Infectious Disease"/>
            <person name="Wu L."/>
            <person name="Ma J."/>
        </authorList>
    </citation>
    <scope>NUCLEOTIDE SEQUENCE [LARGE SCALE GENOMIC DNA]</scope>
    <source>
        <strain evidence="8">JCM 17224</strain>
    </source>
</reference>
<accession>A0ABP7RVB9</accession>
<evidence type="ECO:0008006" key="9">
    <source>
        <dbReference type="Google" id="ProtNLM"/>
    </source>
</evidence>
<keyword evidence="2" id="KW-0479">Metal-binding</keyword>
<dbReference type="Proteomes" id="UP001500567">
    <property type="component" value="Unassembled WGS sequence"/>
</dbReference>
<dbReference type="Pfam" id="PF00413">
    <property type="entry name" value="Peptidase_M10"/>
    <property type="match status" value="1"/>
</dbReference>
<keyword evidence="4" id="KW-0862">Zinc</keyword>
<keyword evidence="3" id="KW-0378">Hydrolase</keyword>
<dbReference type="SUPFAM" id="SSF55486">
    <property type="entry name" value="Metalloproteases ('zincins'), catalytic domain"/>
    <property type="match status" value="1"/>
</dbReference>
<evidence type="ECO:0000259" key="6">
    <source>
        <dbReference type="Pfam" id="PF01833"/>
    </source>
</evidence>
<evidence type="ECO:0000313" key="7">
    <source>
        <dbReference type="EMBL" id="GAA4002755.1"/>
    </source>
</evidence>
<proteinExistence type="predicted"/>
<dbReference type="Gene3D" id="3.40.390.10">
    <property type="entry name" value="Collagenase (Catalytic Domain)"/>
    <property type="match status" value="1"/>
</dbReference>
<dbReference type="InterPro" id="IPR014756">
    <property type="entry name" value="Ig_E-set"/>
</dbReference>
<keyword evidence="1" id="KW-0645">Protease</keyword>
<feature type="domain" description="IPT/TIG" evidence="6">
    <location>
        <begin position="201"/>
        <end position="288"/>
    </location>
</feature>
<organism evidence="7 8">
    <name type="scientific">Hymenobacter fastidiosus</name>
    <dbReference type="NCBI Taxonomy" id="486264"/>
    <lineage>
        <taxon>Bacteria</taxon>
        <taxon>Pseudomonadati</taxon>
        <taxon>Bacteroidota</taxon>
        <taxon>Cytophagia</taxon>
        <taxon>Cytophagales</taxon>
        <taxon>Hymenobacteraceae</taxon>
        <taxon>Hymenobacter</taxon>
    </lineage>
</organism>
<dbReference type="SUPFAM" id="SSF81296">
    <property type="entry name" value="E set domains"/>
    <property type="match status" value="1"/>
</dbReference>
<gene>
    <name evidence="7" type="ORF">GCM10022408_12770</name>
</gene>
<dbReference type="EMBL" id="BAABDJ010000007">
    <property type="protein sequence ID" value="GAA4002755.1"/>
    <property type="molecule type" value="Genomic_DNA"/>
</dbReference>
<keyword evidence="8" id="KW-1185">Reference proteome</keyword>
<feature type="domain" description="Peptidase M10 metallopeptidase" evidence="5">
    <location>
        <begin position="420"/>
        <end position="488"/>
    </location>
</feature>
<name>A0ABP7RVB9_9BACT</name>
<evidence type="ECO:0000256" key="4">
    <source>
        <dbReference type="ARBA" id="ARBA00022833"/>
    </source>
</evidence>
<dbReference type="InterPro" id="IPR026444">
    <property type="entry name" value="Secre_tail"/>
</dbReference>
<evidence type="ECO:0000256" key="1">
    <source>
        <dbReference type="ARBA" id="ARBA00022670"/>
    </source>
</evidence>
<evidence type="ECO:0000313" key="8">
    <source>
        <dbReference type="Proteomes" id="UP001500567"/>
    </source>
</evidence>
<protein>
    <recommendedName>
        <fullName evidence="9">T9SS type A sorting domain-containing protein</fullName>
    </recommendedName>
</protein>
<sequence length="691" mass="74459">MGLLSLTFRSEAQQSDDATATHCLLLPLDPVRRSQQAALVVEGEVLSADGFWDTPHQHIYTAHRLRVFTAFKGGASSEITVVTEGGNVGEDWQELSNTLRLTIGEQGIFFLRQAVWPGLPPAAAPAWAVYGSQQGFIRFDLVTLTAAEPFRTYPAIDKGFYATISAQTGQAPRNLAPNQALNEARQRNTRASAAAAKGQAPIIGALLPLTITAGTGSVLTISGSGFGSPQGNGFVEFRNANDGGKTFVRPQPADYVSWSDAQIRVRVPSFGTAGEPAGTGVVRVNTTELLQATSTEMVTIPYALANVQERNSKLVVRPRHSNQDASGGLTFQMEAGFAANANAAGILQRDLLDVWRCQTGVNWRLGPNRTGRGAADDEINSVGFDSGSELPANVLGRTTSYYRGCFGPRGQLEFHVKEIDLQFDDGVNFLFTAGIPAPGQFDFESVMIHELGHAQQLGHVILTRAVMHFGLASRQVKQVLSPDDISGARFVLRTRSFVAAACGPAAMLPAPLATQLVRRVGSGAEIVWTTREECLVQEYVVERGADTSRWQLVAALPAGNGTGTYRFVDPRPLPGLSYYRLRVRRPDGTLDPAVPLATTDEAAANDQLVVFPNPVRGGLLQLQFPASATGTLSVFLYDALGRYYRGQGVEIAAGLNIRSLNVDALHPGWYLLRWRDQAGKTGTTRFIKLAP</sequence>
<comment type="caution">
    <text evidence="7">The sequence shown here is derived from an EMBL/GenBank/DDBJ whole genome shotgun (WGS) entry which is preliminary data.</text>
</comment>
<dbReference type="Gene3D" id="2.60.40.10">
    <property type="entry name" value="Immunoglobulins"/>
    <property type="match status" value="1"/>
</dbReference>
<dbReference type="Pfam" id="PF01833">
    <property type="entry name" value="TIG"/>
    <property type="match status" value="1"/>
</dbReference>